<sequence length="371" mass="40846">MLGNDMDTPAENQPADASERPGQRRGLRRLLSLMMNKAWHDNIFSEAAEAAFWQTLSLPPLLLGLLGSIGYVAEWFGTEVVRAVHERILAFAGKIFTPEVVDGIIGPTVQEMLTKGQGAVVSMGFLISLWAGSSATASFIDAITVAHEQYGVRNIVWQRILALLLYLVTLVLLIIGLPLLALGPEWLPTLFPVTWQPTVEDLVGRFYYPGTAAILVLALTTLYKLALPRKLPWHRGLPGAVLAMVFFLVSATGLRLYISSISGTGFTYGALATPIAFLLFAFFIGLAIVLGAHLNNAIQQLWPAKMTGRERRKWRRLEMDRAAQKLRADAERTQRAEDETGALEAKRLTRELPPVSSPADTHDTEPVHRDG</sequence>
<evidence type="ECO:0000256" key="6">
    <source>
        <dbReference type="SAM" id="MobiDB-lite"/>
    </source>
</evidence>
<name>A0A1G9WW26_ALLAB</name>
<reference evidence="8 9" key="1">
    <citation type="submission" date="2016-10" db="EMBL/GenBank/DDBJ databases">
        <authorList>
            <person name="de Groot N.N."/>
        </authorList>
    </citation>
    <scope>NUCLEOTIDE SEQUENCE [LARGE SCALE GENOMIC DNA]</scope>
    <source>
        <strain evidence="8 9">DSM 44149</strain>
    </source>
</reference>
<evidence type="ECO:0000256" key="1">
    <source>
        <dbReference type="ARBA" id="ARBA00004651"/>
    </source>
</evidence>
<keyword evidence="5 7" id="KW-0472">Membrane</keyword>
<keyword evidence="2" id="KW-1003">Cell membrane</keyword>
<evidence type="ECO:0000256" key="3">
    <source>
        <dbReference type="ARBA" id="ARBA00022692"/>
    </source>
</evidence>
<dbReference type="PANTHER" id="PTHR30213:SF0">
    <property type="entry name" value="UPF0761 MEMBRANE PROTEIN YIHY"/>
    <property type="match status" value="1"/>
</dbReference>
<evidence type="ECO:0000256" key="2">
    <source>
        <dbReference type="ARBA" id="ARBA00022475"/>
    </source>
</evidence>
<organism evidence="8 9">
    <name type="scientific">Allokutzneria albata</name>
    <name type="common">Kibdelosporangium albatum</name>
    <dbReference type="NCBI Taxonomy" id="211114"/>
    <lineage>
        <taxon>Bacteria</taxon>
        <taxon>Bacillati</taxon>
        <taxon>Actinomycetota</taxon>
        <taxon>Actinomycetes</taxon>
        <taxon>Pseudonocardiales</taxon>
        <taxon>Pseudonocardiaceae</taxon>
        <taxon>Allokutzneria</taxon>
    </lineage>
</organism>
<feature type="transmembrane region" description="Helical" evidence="7">
    <location>
        <begin position="206"/>
        <end position="227"/>
    </location>
</feature>
<feature type="compositionally biased region" description="Basic and acidic residues" evidence="6">
    <location>
        <begin position="325"/>
        <end position="350"/>
    </location>
</feature>
<dbReference type="EMBL" id="LT629701">
    <property type="protein sequence ID" value="SDM88303.1"/>
    <property type="molecule type" value="Genomic_DNA"/>
</dbReference>
<dbReference type="InterPro" id="IPR017039">
    <property type="entry name" value="Virul_fac_BrkB"/>
</dbReference>
<dbReference type="AlphaFoldDB" id="A0A1G9WW26"/>
<keyword evidence="3 7" id="KW-0812">Transmembrane</keyword>
<feature type="compositionally biased region" description="Basic and acidic residues" evidence="6">
    <location>
        <begin position="360"/>
        <end position="371"/>
    </location>
</feature>
<keyword evidence="9" id="KW-1185">Reference proteome</keyword>
<protein>
    <submittedName>
        <fullName evidence="8">Membrane protein</fullName>
    </submittedName>
</protein>
<proteinExistence type="predicted"/>
<evidence type="ECO:0000256" key="5">
    <source>
        <dbReference type="ARBA" id="ARBA00023136"/>
    </source>
</evidence>
<accession>A0A1G9WW26</accession>
<feature type="transmembrane region" description="Helical" evidence="7">
    <location>
        <begin position="270"/>
        <end position="292"/>
    </location>
</feature>
<dbReference type="Pfam" id="PF03631">
    <property type="entry name" value="Virul_fac_BrkB"/>
    <property type="match status" value="1"/>
</dbReference>
<dbReference type="STRING" id="211114.SAMN04489726_3828"/>
<evidence type="ECO:0000313" key="8">
    <source>
        <dbReference type="EMBL" id="SDM88303.1"/>
    </source>
</evidence>
<dbReference type="GO" id="GO:0005886">
    <property type="term" value="C:plasma membrane"/>
    <property type="evidence" value="ECO:0007669"/>
    <property type="project" value="UniProtKB-SubCell"/>
</dbReference>
<feature type="transmembrane region" description="Helical" evidence="7">
    <location>
        <begin position="239"/>
        <end position="258"/>
    </location>
</feature>
<gene>
    <name evidence="8" type="ORF">SAMN04489726_3828</name>
</gene>
<evidence type="ECO:0000256" key="7">
    <source>
        <dbReference type="SAM" id="Phobius"/>
    </source>
</evidence>
<feature type="region of interest" description="Disordered" evidence="6">
    <location>
        <begin position="325"/>
        <end position="371"/>
    </location>
</feature>
<feature type="transmembrane region" description="Helical" evidence="7">
    <location>
        <begin position="163"/>
        <end position="186"/>
    </location>
</feature>
<dbReference type="PANTHER" id="PTHR30213">
    <property type="entry name" value="INNER MEMBRANE PROTEIN YHJD"/>
    <property type="match status" value="1"/>
</dbReference>
<dbReference type="eggNOG" id="COG1295">
    <property type="taxonomic scope" value="Bacteria"/>
</dbReference>
<keyword evidence="4 7" id="KW-1133">Transmembrane helix</keyword>
<feature type="region of interest" description="Disordered" evidence="6">
    <location>
        <begin position="1"/>
        <end position="23"/>
    </location>
</feature>
<dbReference type="Proteomes" id="UP000183376">
    <property type="component" value="Chromosome I"/>
</dbReference>
<evidence type="ECO:0000313" key="9">
    <source>
        <dbReference type="Proteomes" id="UP000183376"/>
    </source>
</evidence>
<dbReference type="RefSeq" id="WP_052407596.1">
    <property type="nucleotide sequence ID" value="NZ_JOEF01000016.1"/>
</dbReference>
<evidence type="ECO:0000256" key="4">
    <source>
        <dbReference type="ARBA" id="ARBA00022989"/>
    </source>
</evidence>
<comment type="subcellular location">
    <subcellularLocation>
        <location evidence="1">Cell membrane</location>
        <topology evidence="1">Multi-pass membrane protein</topology>
    </subcellularLocation>
</comment>